<keyword evidence="2" id="KW-1185">Reference proteome</keyword>
<proteinExistence type="predicted"/>
<reference evidence="1 2" key="1">
    <citation type="submission" date="2016-10" db="EMBL/GenBank/DDBJ databases">
        <authorList>
            <person name="de Groot N.N."/>
        </authorList>
    </citation>
    <scope>NUCLEOTIDE SEQUENCE [LARGE SCALE GENOMIC DNA]</scope>
    <source>
        <strain evidence="1 2">DSM 22126</strain>
    </source>
</reference>
<organism evidence="1 2">
    <name type="scientific">Paraoerskovia marina</name>
    <dbReference type="NCBI Taxonomy" id="545619"/>
    <lineage>
        <taxon>Bacteria</taxon>
        <taxon>Bacillati</taxon>
        <taxon>Actinomycetota</taxon>
        <taxon>Actinomycetes</taxon>
        <taxon>Micrococcales</taxon>
        <taxon>Cellulomonadaceae</taxon>
        <taxon>Paraoerskovia</taxon>
    </lineage>
</organism>
<evidence type="ECO:0008006" key="3">
    <source>
        <dbReference type="Google" id="ProtNLM"/>
    </source>
</evidence>
<dbReference type="SUPFAM" id="SSF53335">
    <property type="entry name" value="S-adenosyl-L-methionine-dependent methyltransferases"/>
    <property type="match status" value="1"/>
</dbReference>
<dbReference type="AlphaFoldDB" id="A0A1H1PJT3"/>
<evidence type="ECO:0000313" key="1">
    <source>
        <dbReference type="EMBL" id="SDS11363.1"/>
    </source>
</evidence>
<dbReference type="eggNOG" id="ENOG5032RR1">
    <property type="taxonomic scope" value="Bacteria"/>
</dbReference>
<accession>A0A1H1PJT3</accession>
<protein>
    <recommendedName>
        <fullName evidence="3">Methyltransferase domain-containing protein</fullName>
    </recommendedName>
</protein>
<dbReference type="RefSeq" id="WP_083371690.1">
    <property type="nucleotide sequence ID" value="NZ_LT629776.1"/>
</dbReference>
<name>A0A1H1PJT3_9CELL</name>
<dbReference type="InterPro" id="IPR029063">
    <property type="entry name" value="SAM-dependent_MTases_sf"/>
</dbReference>
<evidence type="ECO:0000313" key="2">
    <source>
        <dbReference type="Proteomes" id="UP000185663"/>
    </source>
</evidence>
<sequence>MKQPATWAGYRQSIGDRSSLFAAVHAATGAERALYPGSYLDLAPSTALPSVTYLDMDRRAAKYFADPDAVAADLDGRAQPGAGADVQFVAGDYTAMLPLPDAAFDLLISLYAGPIWDHCQQYVAPGGYLLSNASHGDASIAALDPRLTLTGVVQHASDTAHTGGTYTLSTDELDTYLVPKKPATADADQIRASGKGIAYTREAFAYLFQLDARG</sequence>
<gene>
    <name evidence="1" type="ORF">SAMN04489860_0825</name>
</gene>
<dbReference type="Proteomes" id="UP000185663">
    <property type="component" value="Chromosome I"/>
</dbReference>
<dbReference type="Gene3D" id="3.40.50.150">
    <property type="entry name" value="Vaccinia Virus protein VP39"/>
    <property type="match status" value="1"/>
</dbReference>
<dbReference type="OrthoDB" id="2086922at2"/>
<dbReference type="EMBL" id="LT629776">
    <property type="protein sequence ID" value="SDS11363.1"/>
    <property type="molecule type" value="Genomic_DNA"/>
</dbReference>